<dbReference type="EMBL" id="JAKLTN010000002">
    <property type="protein sequence ID" value="MCG2577764.1"/>
    <property type="molecule type" value="Genomic_DNA"/>
</dbReference>
<gene>
    <name evidence="2" type="ORF">LZ012_12240</name>
</gene>
<keyword evidence="2" id="KW-0378">Hydrolase</keyword>
<dbReference type="InterPro" id="IPR017532">
    <property type="entry name" value="Hydrolase-2_PEP"/>
</dbReference>
<dbReference type="Proteomes" id="UP001165384">
    <property type="component" value="Unassembled WGS sequence"/>
</dbReference>
<dbReference type="Pfam" id="PF12146">
    <property type="entry name" value="Hydrolase_4"/>
    <property type="match status" value="1"/>
</dbReference>
<organism evidence="2 3">
    <name type="scientific">Dechloromonas hankyongensis</name>
    <dbReference type="NCBI Taxonomy" id="2908002"/>
    <lineage>
        <taxon>Bacteria</taxon>
        <taxon>Pseudomonadati</taxon>
        <taxon>Pseudomonadota</taxon>
        <taxon>Betaproteobacteria</taxon>
        <taxon>Rhodocyclales</taxon>
        <taxon>Azonexaceae</taxon>
        <taxon>Dechloromonas</taxon>
    </lineage>
</organism>
<sequence>MYPFFLQGESGQRFCIFHAPESRPLGAVLYFHPFAEEMNKSRRMAALQARSLSKAGYAVLQIDLSGCGDSDGDFADATWEAWLNDGMLGYRWLRQQTDAPLYLWGLRSGCLLAASFSERLQEKANFVFWQPVVGGKQHWQQFMRLKLAGEIATGGGKEITETMKRSLESGQNVEIAGYTVSPQLVDGLRKAELMPKGPVGKVIWLEVSSREEASLAPASLPFIEQWKAAGAAVDALVVPGPAFWQTAEIEDAPTLIDATQASIGLAA</sequence>
<dbReference type="Gene3D" id="3.40.50.1820">
    <property type="entry name" value="alpha/beta hydrolase"/>
    <property type="match status" value="1"/>
</dbReference>
<name>A0ABS9K3X4_9RHOO</name>
<keyword evidence="3" id="KW-1185">Reference proteome</keyword>
<protein>
    <submittedName>
        <fullName evidence="2">Hydrolase 2, exosortase A system-associated</fullName>
    </submittedName>
</protein>
<evidence type="ECO:0000259" key="1">
    <source>
        <dbReference type="Pfam" id="PF12146"/>
    </source>
</evidence>
<dbReference type="InterPro" id="IPR022742">
    <property type="entry name" value="Hydrolase_4"/>
</dbReference>
<comment type="caution">
    <text evidence="2">The sequence shown here is derived from an EMBL/GenBank/DDBJ whole genome shotgun (WGS) entry which is preliminary data.</text>
</comment>
<accession>A0ABS9K3X4</accession>
<dbReference type="RefSeq" id="WP_275711097.1">
    <property type="nucleotide sequence ID" value="NZ_JAKLTN010000002.1"/>
</dbReference>
<evidence type="ECO:0000313" key="2">
    <source>
        <dbReference type="EMBL" id="MCG2577764.1"/>
    </source>
</evidence>
<dbReference type="SUPFAM" id="SSF53474">
    <property type="entry name" value="alpha/beta-Hydrolases"/>
    <property type="match status" value="1"/>
</dbReference>
<feature type="domain" description="Serine aminopeptidase S33" evidence="1">
    <location>
        <begin position="24"/>
        <end position="149"/>
    </location>
</feature>
<dbReference type="GO" id="GO:0016787">
    <property type="term" value="F:hydrolase activity"/>
    <property type="evidence" value="ECO:0007669"/>
    <property type="project" value="UniProtKB-KW"/>
</dbReference>
<reference evidence="2" key="1">
    <citation type="submission" date="2022-01" db="EMBL/GenBank/DDBJ databases">
        <authorList>
            <person name="Jo J.-H."/>
            <person name="Im W.-T."/>
        </authorList>
    </citation>
    <scope>NUCLEOTIDE SEQUENCE</scope>
    <source>
        <strain evidence="2">XY25</strain>
    </source>
</reference>
<dbReference type="NCBIfam" id="TIGR03101">
    <property type="entry name" value="hydr2_PEP"/>
    <property type="match status" value="1"/>
</dbReference>
<proteinExistence type="predicted"/>
<dbReference type="InterPro" id="IPR029058">
    <property type="entry name" value="AB_hydrolase_fold"/>
</dbReference>
<evidence type="ECO:0000313" key="3">
    <source>
        <dbReference type="Proteomes" id="UP001165384"/>
    </source>
</evidence>